<evidence type="ECO:0000256" key="5">
    <source>
        <dbReference type="ARBA" id="ARBA00022519"/>
    </source>
</evidence>
<dbReference type="InterPro" id="IPR003538">
    <property type="entry name" value="TonB"/>
</dbReference>
<dbReference type="PRINTS" id="PR01374">
    <property type="entry name" value="TONBPROTEIN"/>
</dbReference>
<reference evidence="11" key="1">
    <citation type="submission" date="2022-11" db="EMBL/GenBank/DDBJ databases">
        <authorList>
            <person name="Graham C."/>
            <person name="Newman J.D."/>
        </authorList>
    </citation>
    <scope>NUCLEOTIDE SEQUENCE</scope>
    <source>
        <strain evidence="11">DSM 19486</strain>
    </source>
</reference>
<keyword evidence="8" id="KW-1133">Transmembrane helix</keyword>
<evidence type="ECO:0000256" key="4">
    <source>
        <dbReference type="ARBA" id="ARBA00022475"/>
    </source>
</evidence>
<dbReference type="Pfam" id="PF03544">
    <property type="entry name" value="TonB_C"/>
    <property type="match status" value="1"/>
</dbReference>
<evidence type="ECO:0000256" key="2">
    <source>
        <dbReference type="ARBA" id="ARBA00006555"/>
    </source>
</evidence>
<comment type="caution">
    <text evidence="11">The sequence shown here is derived from an EMBL/GenBank/DDBJ whole genome shotgun (WGS) entry which is preliminary data.</text>
</comment>
<keyword evidence="12" id="KW-1185">Reference proteome</keyword>
<protein>
    <submittedName>
        <fullName evidence="11">TonB family protein</fullName>
    </submittedName>
</protein>
<comment type="subcellular location">
    <subcellularLocation>
        <location evidence="1">Cell inner membrane</location>
        <topology evidence="1">Single-pass membrane protein</topology>
        <orientation evidence="1">Periplasmic side</orientation>
    </subcellularLocation>
</comment>
<dbReference type="PROSITE" id="PS52015">
    <property type="entry name" value="TONB_CTD"/>
    <property type="match status" value="1"/>
</dbReference>
<dbReference type="InterPro" id="IPR006260">
    <property type="entry name" value="TonB/TolA_C"/>
</dbReference>
<keyword evidence="9" id="KW-0472">Membrane</keyword>
<keyword evidence="3" id="KW-0813">Transport</keyword>
<feature type="domain" description="TonB C-terminal" evidence="10">
    <location>
        <begin position="160"/>
        <end position="251"/>
    </location>
</feature>
<dbReference type="InterPro" id="IPR037682">
    <property type="entry name" value="TonB_C"/>
</dbReference>
<accession>A0A9X3DCL7</accession>
<evidence type="ECO:0000256" key="7">
    <source>
        <dbReference type="ARBA" id="ARBA00022927"/>
    </source>
</evidence>
<dbReference type="GO" id="GO:0098797">
    <property type="term" value="C:plasma membrane protein complex"/>
    <property type="evidence" value="ECO:0007669"/>
    <property type="project" value="TreeGrafter"/>
</dbReference>
<evidence type="ECO:0000313" key="12">
    <source>
        <dbReference type="Proteomes" id="UP001142592"/>
    </source>
</evidence>
<dbReference type="EMBL" id="JAPJUH010000003">
    <property type="protein sequence ID" value="MCX3265189.1"/>
    <property type="molecule type" value="Genomic_DNA"/>
</dbReference>
<keyword evidence="4" id="KW-1003">Cell membrane</keyword>
<evidence type="ECO:0000256" key="6">
    <source>
        <dbReference type="ARBA" id="ARBA00022692"/>
    </source>
</evidence>
<dbReference type="GO" id="GO:0030288">
    <property type="term" value="C:outer membrane-bounded periplasmic space"/>
    <property type="evidence" value="ECO:0007669"/>
    <property type="project" value="InterPro"/>
</dbReference>
<evidence type="ECO:0000256" key="1">
    <source>
        <dbReference type="ARBA" id="ARBA00004383"/>
    </source>
</evidence>
<keyword evidence="7" id="KW-0653">Protein transport</keyword>
<dbReference type="SUPFAM" id="SSF74653">
    <property type="entry name" value="TolA/TonB C-terminal domain"/>
    <property type="match status" value="1"/>
</dbReference>
<keyword evidence="6" id="KW-0812">Transmembrane</keyword>
<dbReference type="AlphaFoldDB" id="A0A9X3DCL7"/>
<dbReference type="PANTHER" id="PTHR33446:SF2">
    <property type="entry name" value="PROTEIN TONB"/>
    <property type="match status" value="1"/>
</dbReference>
<proteinExistence type="inferred from homology"/>
<dbReference type="GO" id="GO:0031992">
    <property type="term" value="F:energy transducer activity"/>
    <property type="evidence" value="ECO:0007669"/>
    <property type="project" value="InterPro"/>
</dbReference>
<evidence type="ECO:0000313" key="11">
    <source>
        <dbReference type="EMBL" id="MCX3265189.1"/>
    </source>
</evidence>
<dbReference type="GO" id="GO:0015891">
    <property type="term" value="P:siderophore transport"/>
    <property type="evidence" value="ECO:0007669"/>
    <property type="project" value="InterPro"/>
</dbReference>
<dbReference type="Gene3D" id="3.30.1150.10">
    <property type="match status" value="1"/>
</dbReference>
<comment type="similarity">
    <text evidence="2">Belongs to the TonB family.</text>
</comment>
<keyword evidence="5" id="KW-0997">Cell inner membrane</keyword>
<dbReference type="Proteomes" id="UP001142592">
    <property type="component" value="Unassembled WGS sequence"/>
</dbReference>
<evidence type="ECO:0000256" key="8">
    <source>
        <dbReference type="ARBA" id="ARBA00022989"/>
    </source>
</evidence>
<dbReference type="GO" id="GO:0055085">
    <property type="term" value="P:transmembrane transport"/>
    <property type="evidence" value="ECO:0007669"/>
    <property type="project" value="InterPro"/>
</dbReference>
<dbReference type="PANTHER" id="PTHR33446">
    <property type="entry name" value="PROTEIN TONB-RELATED"/>
    <property type="match status" value="1"/>
</dbReference>
<dbReference type="NCBIfam" id="TIGR01352">
    <property type="entry name" value="tonB_Cterm"/>
    <property type="match status" value="1"/>
</dbReference>
<name>A0A9X3DCL7_9SPHI</name>
<dbReference type="RefSeq" id="WP_010602752.1">
    <property type="nucleotide sequence ID" value="NZ_JAPJUH010000003.1"/>
</dbReference>
<evidence type="ECO:0000259" key="10">
    <source>
        <dbReference type="PROSITE" id="PS52015"/>
    </source>
</evidence>
<dbReference type="InterPro" id="IPR051045">
    <property type="entry name" value="TonB-dependent_transducer"/>
</dbReference>
<sequence>MDVRREIKLLLVFLTLSLAGFAQGRTPDFVFELGSTRYFMDLSKGNTKAKNDTVFYNLYRFGKTQRIGKEIKHIVDRRTGDTIISGSYEVIKNQIFFYQKEKNKATVLKLYTQNNKGLLSVQRAVSTFVAPPKSAPIEPLPPYDNTGNPEKVDIPAEFPGGINKARLFIANNIQYPDEAVEEGVNGTVRVKFTIELDGSISNIQIVQKLGYGCDEEVIRVLKRMPKWTPAKLNGKFVRSYFIMPVSFRTTY</sequence>
<dbReference type="GO" id="GO:0015031">
    <property type="term" value="P:protein transport"/>
    <property type="evidence" value="ECO:0007669"/>
    <property type="project" value="UniProtKB-KW"/>
</dbReference>
<gene>
    <name evidence="11" type="ORF">OQZ29_10550</name>
</gene>
<organism evidence="11 12">
    <name type="scientific">Pedobacter agri</name>
    <dbReference type="NCBI Taxonomy" id="454586"/>
    <lineage>
        <taxon>Bacteria</taxon>
        <taxon>Pseudomonadati</taxon>
        <taxon>Bacteroidota</taxon>
        <taxon>Sphingobacteriia</taxon>
        <taxon>Sphingobacteriales</taxon>
        <taxon>Sphingobacteriaceae</taxon>
        <taxon>Pedobacter</taxon>
    </lineage>
</organism>
<evidence type="ECO:0000256" key="3">
    <source>
        <dbReference type="ARBA" id="ARBA00022448"/>
    </source>
</evidence>
<evidence type="ECO:0000256" key="9">
    <source>
        <dbReference type="ARBA" id="ARBA00023136"/>
    </source>
</evidence>